<dbReference type="PRINTS" id="PR00996">
    <property type="entry name" value="CHERMTFRASE"/>
</dbReference>
<dbReference type="Gene3D" id="3.40.50.150">
    <property type="entry name" value="Vaccinia Virus protein VP39"/>
    <property type="match status" value="1"/>
</dbReference>
<dbReference type="Pfam" id="PF01739">
    <property type="entry name" value="CheR"/>
    <property type="match status" value="1"/>
</dbReference>
<accession>A0A2T4DUC9</accession>
<dbReference type="GO" id="GO:0032259">
    <property type="term" value="P:methylation"/>
    <property type="evidence" value="ECO:0007669"/>
    <property type="project" value="UniProtKB-KW"/>
</dbReference>
<feature type="domain" description="CheR-type methyltransferase" evidence="6">
    <location>
        <begin position="5"/>
        <end position="281"/>
    </location>
</feature>
<comment type="caution">
    <text evidence="7">The sequence shown here is derived from an EMBL/GenBank/DDBJ whole genome shotgun (WGS) entry which is preliminary data.</text>
</comment>
<dbReference type="CDD" id="cd02440">
    <property type="entry name" value="AdoMet_MTases"/>
    <property type="match status" value="1"/>
</dbReference>
<dbReference type="SUPFAM" id="SSF53335">
    <property type="entry name" value="S-adenosyl-L-methionine-dependent methyltransferases"/>
    <property type="match status" value="1"/>
</dbReference>
<evidence type="ECO:0000256" key="4">
    <source>
        <dbReference type="ARBA" id="ARBA00022679"/>
    </source>
</evidence>
<dbReference type="GO" id="GO:0008983">
    <property type="term" value="F:protein-glutamate O-methyltransferase activity"/>
    <property type="evidence" value="ECO:0007669"/>
    <property type="project" value="UniProtKB-EC"/>
</dbReference>
<evidence type="ECO:0000313" key="7">
    <source>
        <dbReference type="EMBL" id="PTB97328.1"/>
    </source>
</evidence>
<dbReference type="InterPro" id="IPR029063">
    <property type="entry name" value="SAM-dependent_MTases_sf"/>
</dbReference>
<dbReference type="Proteomes" id="UP000240608">
    <property type="component" value="Unassembled WGS sequence"/>
</dbReference>
<keyword evidence="3" id="KW-0489">Methyltransferase</keyword>
<dbReference type="InterPro" id="IPR022641">
    <property type="entry name" value="CheR_N"/>
</dbReference>
<evidence type="ECO:0000313" key="8">
    <source>
        <dbReference type="Proteomes" id="UP000240608"/>
    </source>
</evidence>
<dbReference type="PANTHER" id="PTHR24422">
    <property type="entry name" value="CHEMOTAXIS PROTEIN METHYLTRANSFERASE"/>
    <property type="match status" value="1"/>
</dbReference>
<dbReference type="InterPro" id="IPR026024">
    <property type="entry name" value="Chemotaxis_MeTrfase_CheR"/>
</dbReference>
<reference evidence="7 8" key="1">
    <citation type="submission" date="2018-03" db="EMBL/GenBank/DDBJ databases">
        <title>Cross-interface Injection: A General Nanoliter Liquid Handling Method Applied to Single Cells Genome Amplification Automated Nanoliter Liquid Handling Applied to Single Cell Multiple Displacement Amplification.</title>
        <authorList>
            <person name="Yun J."/>
            <person name="Xu P."/>
            <person name="Xu J."/>
            <person name="Dai X."/>
            <person name="Wang Y."/>
            <person name="Zheng X."/>
            <person name="Cao C."/>
            <person name="Yi Q."/>
            <person name="Zhu Y."/>
            <person name="Wang L."/>
            <person name="Dong Z."/>
            <person name="Huang Y."/>
            <person name="Huang L."/>
            <person name="Du W."/>
        </authorList>
    </citation>
    <scope>NUCLEOTIDE SEQUENCE [LARGE SCALE GENOMIC DNA]</scope>
    <source>
        <strain evidence="7 8">Z-D1-2</strain>
    </source>
</reference>
<evidence type="ECO:0000256" key="3">
    <source>
        <dbReference type="ARBA" id="ARBA00022603"/>
    </source>
</evidence>
<dbReference type="Pfam" id="PF03705">
    <property type="entry name" value="CheR_N"/>
    <property type="match status" value="1"/>
</dbReference>
<organism evidence="7 8">
    <name type="scientific">Marivirga lumbricoides</name>
    <dbReference type="NCBI Taxonomy" id="1046115"/>
    <lineage>
        <taxon>Bacteria</taxon>
        <taxon>Pseudomonadati</taxon>
        <taxon>Bacteroidota</taxon>
        <taxon>Cytophagia</taxon>
        <taxon>Cytophagales</taxon>
        <taxon>Marivirgaceae</taxon>
        <taxon>Marivirga</taxon>
    </lineage>
</organism>
<dbReference type="PROSITE" id="PS50123">
    <property type="entry name" value="CHER"/>
    <property type="match status" value="1"/>
</dbReference>
<evidence type="ECO:0000256" key="1">
    <source>
        <dbReference type="ARBA" id="ARBA00001541"/>
    </source>
</evidence>
<protein>
    <recommendedName>
        <fullName evidence="2">protein-glutamate O-methyltransferase</fullName>
        <ecNumber evidence="2">2.1.1.80</ecNumber>
    </recommendedName>
</protein>
<evidence type="ECO:0000256" key="2">
    <source>
        <dbReference type="ARBA" id="ARBA00012534"/>
    </source>
</evidence>
<dbReference type="SUPFAM" id="SSF47757">
    <property type="entry name" value="Chemotaxis receptor methyltransferase CheR, N-terminal domain"/>
    <property type="match status" value="1"/>
</dbReference>
<evidence type="ECO:0000256" key="5">
    <source>
        <dbReference type="ARBA" id="ARBA00022691"/>
    </source>
</evidence>
<dbReference type="InterPro" id="IPR000780">
    <property type="entry name" value="CheR_MeTrfase"/>
</dbReference>
<dbReference type="EC" id="2.1.1.80" evidence="2"/>
<dbReference type="InterPro" id="IPR022642">
    <property type="entry name" value="CheR_C"/>
</dbReference>
<dbReference type="PIRSF" id="PIRSF000410">
    <property type="entry name" value="CheR"/>
    <property type="match status" value="1"/>
</dbReference>
<keyword evidence="4" id="KW-0808">Transferase</keyword>
<keyword evidence="5" id="KW-0949">S-adenosyl-L-methionine</keyword>
<proteinExistence type="predicted"/>
<dbReference type="AlphaFoldDB" id="A0A2T4DUC9"/>
<dbReference type="InterPro" id="IPR036804">
    <property type="entry name" value="CheR_N_sf"/>
</dbReference>
<evidence type="ECO:0000259" key="6">
    <source>
        <dbReference type="PROSITE" id="PS50123"/>
    </source>
</evidence>
<gene>
    <name evidence="7" type="ORF">C9994_03335</name>
</gene>
<sequence length="281" mass="32726">MQKILNPLSIRLSDSEFQKLGHFIQSYNGIKMPLSKKTMLEVRLQKRLRELNISSFHEYSKLVFSAESSRTEVIKLMDCVSTNKTSFFREIIHFNYLQQHILPDFIRSNNNTLKVWSAGCSSGEEPYSIAIAINEFIRNNGILNYQILGTDISTKILQEAKDAVYTESEISNLSFEVKKRYFLKGKGDYQDLIMVKPAICNKILFQRFNLMDREYSVQGPFDLIFCRNVLIYFDRDVQENVIKKLCQKLKVGGYFFMGHSETIMGMKVPLKQMSPTIYKRI</sequence>
<name>A0A2T4DUC9_9BACT</name>
<comment type="catalytic activity">
    <reaction evidence="1">
        <text>L-glutamyl-[protein] + S-adenosyl-L-methionine = [protein]-L-glutamate 5-O-methyl ester + S-adenosyl-L-homocysteine</text>
        <dbReference type="Rhea" id="RHEA:24452"/>
        <dbReference type="Rhea" id="RHEA-COMP:10208"/>
        <dbReference type="Rhea" id="RHEA-COMP:10311"/>
        <dbReference type="ChEBI" id="CHEBI:29973"/>
        <dbReference type="ChEBI" id="CHEBI:57856"/>
        <dbReference type="ChEBI" id="CHEBI:59789"/>
        <dbReference type="ChEBI" id="CHEBI:82795"/>
        <dbReference type="EC" id="2.1.1.80"/>
    </reaction>
</comment>
<dbReference type="SMART" id="SM00138">
    <property type="entry name" value="MeTrc"/>
    <property type="match status" value="1"/>
</dbReference>
<dbReference type="PANTHER" id="PTHR24422:SF26">
    <property type="entry name" value="CHEMOTAXIS PROTEIN METHYLTRANSFERASE"/>
    <property type="match status" value="1"/>
</dbReference>
<dbReference type="InterPro" id="IPR050903">
    <property type="entry name" value="Bact_Chemotaxis_MeTrfase"/>
</dbReference>
<dbReference type="EMBL" id="PYVU01000017">
    <property type="protein sequence ID" value="PTB97328.1"/>
    <property type="molecule type" value="Genomic_DNA"/>
</dbReference>
<dbReference type="Gene3D" id="1.10.155.10">
    <property type="entry name" value="Chemotaxis receptor methyltransferase CheR, N-terminal domain"/>
    <property type="match status" value="1"/>
</dbReference>